<gene>
    <name evidence="3" type="ORF">ACFQ38_05305</name>
</gene>
<reference evidence="4" key="1">
    <citation type="journal article" date="2019" name="Int. J. Syst. Evol. Microbiol.">
        <title>The Global Catalogue of Microorganisms (GCM) 10K type strain sequencing project: providing services to taxonomists for standard genome sequencing and annotation.</title>
        <authorList>
            <consortium name="The Broad Institute Genomics Platform"/>
            <consortium name="The Broad Institute Genome Sequencing Center for Infectious Disease"/>
            <person name="Wu L."/>
            <person name="Ma J."/>
        </authorList>
    </citation>
    <scope>NUCLEOTIDE SEQUENCE [LARGE SCALE GENOMIC DNA]</scope>
    <source>
        <strain evidence="4">CCUG 53915</strain>
    </source>
</reference>
<feature type="transmembrane region" description="Helical" evidence="1">
    <location>
        <begin position="320"/>
        <end position="343"/>
    </location>
</feature>
<feature type="transmembrane region" description="Helical" evidence="1">
    <location>
        <begin position="107"/>
        <end position="133"/>
    </location>
</feature>
<feature type="transmembrane region" description="Helical" evidence="1">
    <location>
        <begin position="57"/>
        <end position="80"/>
    </location>
</feature>
<feature type="domain" description="DUF112" evidence="2">
    <location>
        <begin position="18"/>
        <end position="443"/>
    </location>
</feature>
<feature type="transmembrane region" description="Helical" evidence="1">
    <location>
        <begin position="438"/>
        <end position="455"/>
    </location>
</feature>
<feature type="transmembrane region" description="Helical" evidence="1">
    <location>
        <begin position="389"/>
        <end position="409"/>
    </location>
</feature>
<feature type="transmembrane region" description="Helical" evidence="1">
    <location>
        <begin position="363"/>
        <end position="382"/>
    </location>
</feature>
<name>A0ABW3TVW7_9BACL</name>
<evidence type="ECO:0000313" key="3">
    <source>
        <dbReference type="EMBL" id="MFD1204527.1"/>
    </source>
</evidence>
<dbReference type="PANTHER" id="PTHR35342:SF5">
    <property type="entry name" value="TRICARBOXYLIC TRANSPORT PROTEIN"/>
    <property type="match status" value="1"/>
</dbReference>
<dbReference type="InterPro" id="IPR002823">
    <property type="entry name" value="DUF112_TM"/>
</dbReference>
<feature type="transmembrane region" description="Helical" evidence="1">
    <location>
        <begin position="201"/>
        <end position="222"/>
    </location>
</feature>
<dbReference type="EMBL" id="JBHTLT010000026">
    <property type="protein sequence ID" value="MFD1204527.1"/>
    <property type="molecule type" value="Genomic_DNA"/>
</dbReference>
<sequence>MFEIWMSSIGTVFTFTNILIILCGVLFGIFTGALPGLSSTMALAIVIPFTFSMDPATSLILLGAIYCASVYAGSIPAILLNTPGTPSAAATVIDGFEMTKKGYSAKALGIAAVASGFGGIVSVLFLSTLAPFLAIQSLRFGPPEYFALAVFGLTIISSLAGNNPYKGLLAGALGIFLATVGMDPIIGYARYTFGNPALLEGFSLIPVLIGLFSASQAFILMLSSKSSTKNVFDLSDIPKVKGKLLPSFKELKQLTPNMTRSSLLGTAIGIIPGVGSDPAAFIAYNEAKRWSKHKEDFGKGSPHGIAAPESSNNAVTGGSLIPLLSLGIPGNAVSAIFLGGLLIHGLRPGAELFTASSHIVYPLFFSMLIANILVVIFGLLGAKGFSKILVIKPVILGPIILVLSIVGSYAINNNMFDVWIMLIFGLLAFFMRRYGFPVAPIVLALILGPLAESSLNQSLLMSGDNWTIFFTRPISAVLLVVAIITFVVPFISYFKKNKEQAAS</sequence>
<evidence type="ECO:0000259" key="2">
    <source>
        <dbReference type="Pfam" id="PF01970"/>
    </source>
</evidence>
<keyword evidence="1" id="KW-0812">Transmembrane</keyword>
<evidence type="ECO:0000256" key="1">
    <source>
        <dbReference type="SAM" id="Phobius"/>
    </source>
</evidence>
<organism evidence="3 4">
    <name type="scientific">Sporosarcina contaminans</name>
    <dbReference type="NCBI Taxonomy" id="633403"/>
    <lineage>
        <taxon>Bacteria</taxon>
        <taxon>Bacillati</taxon>
        <taxon>Bacillota</taxon>
        <taxon>Bacilli</taxon>
        <taxon>Bacillales</taxon>
        <taxon>Caryophanaceae</taxon>
        <taxon>Sporosarcina</taxon>
    </lineage>
</organism>
<feature type="transmembrane region" description="Helical" evidence="1">
    <location>
        <begin position="145"/>
        <end position="161"/>
    </location>
</feature>
<dbReference type="Proteomes" id="UP001597231">
    <property type="component" value="Unassembled WGS sequence"/>
</dbReference>
<dbReference type="Pfam" id="PF01970">
    <property type="entry name" value="TctA"/>
    <property type="match status" value="1"/>
</dbReference>
<keyword evidence="4" id="KW-1185">Reference proteome</keyword>
<feature type="transmembrane region" description="Helical" evidence="1">
    <location>
        <begin position="168"/>
        <end position="189"/>
    </location>
</feature>
<accession>A0ABW3TVW7</accession>
<dbReference type="PANTHER" id="PTHR35342">
    <property type="entry name" value="TRICARBOXYLIC TRANSPORT PROTEIN"/>
    <property type="match status" value="1"/>
</dbReference>
<dbReference type="RefSeq" id="WP_381479965.1">
    <property type="nucleotide sequence ID" value="NZ_JBHTLT010000026.1"/>
</dbReference>
<feature type="transmembrane region" description="Helical" evidence="1">
    <location>
        <begin position="415"/>
        <end position="431"/>
    </location>
</feature>
<keyword evidence="1" id="KW-0472">Membrane</keyword>
<feature type="transmembrane region" description="Helical" evidence="1">
    <location>
        <begin position="12"/>
        <end position="37"/>
    </location>
</feature>
<comment type="caution">
    <text evidence="3">The sequence shown here is derived from an EMBL/GenBank/DDBJ whole genome shotgun (WGS) entry which is preliminary data.</text>
</comment>
<keyword evidence="1" id="KW-1133">Transmembrane helix</keyword>
<protein>
    <submittedName>
        <fullName evidence="3">Tripartite tricarboxylate transporter permease</fullName>
    </submittedName>
</protein>
<feature type="transmembrane region" description="Helical" evidence="1">
    <location>
        <begin position="475"/>
        <end position="494"/>
    </location>
</feature>
<proteinExistence type="predicted"/>
<evidence type="ECO:0000313" key="4">
    <source>
        <dbReference type="Proteomes" id="UP001597231"/>
    </source>
</evidence>